<comment type="subcellular location">
    <subcellularLocation>
        <location evidence="1">Cell membrane</location>
        <topology evidence="1">Lipid-anchor</topology>
        <topology evidence="1">GPI-anchor</topology>
    </subcellularLocation>
</comment>
<evidence type="ECO:0000313" key="10">
    <source>
        <dbReference type="EMBL" id="OSD06007.1"/>
    </source>
</evidence>
<dbReference type="EMBL" id="KZ084091">
    <property type="protein sequence ID" value="OSD06007.1"/>
    <property type="molecule type" value="Genomic_DNA"/>
</dbReference>
<feature type="compositionally biased region" description="Low complexity" evidence="8">
    <location>
        <begin position="187"/>
        <end position="208"/>
    </location>
</feature>
<evidence type="ECO:0000313" key="11">
    <source>
        <dbReference type="Proteomes" id="UP000193067"/>
    </source>
</evidence>
<evidence type="ECO:0000256" key="7">
    <source>
        <dbReference type="ARBA" id="ARBA00023288"/>
    </source>
</evidence>
<feature type="region of interest" description="Disordered" evidence="8">
    <location>
        <begin position="180"/>
        <end position="208"/>
    </location>
</feature>
<keyword evidence="4" id="KW-0732">Signal</keyword>
<evidence type="ECO:0000256" key="4">
    <source>
        <dbReference type="ARBA" id="ARBA00022729"/>
    </source>
</evidence>
<evidence type="ECO:0000256" key="8">
    <source>
        <dbReference type="SAM" id="MobiDB-lite"/>
    </source>
</evidence>
<accession>A0A1Y2IY56</accession>
<dbReference type="InterPro" id="IPR046530">
    <property type="entry name" value="BIM1-like_dom"/>
</dbReference>
<evidence type="ECO:0000256" key="5">
    <source>
        <dbReference type="ARBA" id="ARBA00023136"/>
    </source>
</evidence>
<dbReference type="CDD" id="cd21176">
    <property type="entry name" value="LPMO_auxiliary-like"/>
    <property type="match status" value="1"/>
</dbReference>
<proteinExistence type="predicted"/>
<sequence>MYDYLAKSMFRVCLTDRSADGNKAFMSPTLQYPPPRGAFVEDNEPTFCDGYTTAVDNRTVFPTKGGFFSLHSEHPQWTLGAIVATVQNPQNFPAFQSNGQFQYVVPFFGTSGEGDYCYPIDLAAHGISGIKDGANVTVQFIYNGGDGQLYQCADLTLSDNATIPSSVSCSNATNAAVTPASATVDPSSTATSPSGSGSSTSSARPTSSSNAASANLAMGVSGLAGILGAVAALL</sequence>
<keyword evidence="5" id="KW-0472">Membrane</keyword>
<gene>
    <name evidence="10" type="ORF">PYCCODRAFT_1068979</name>
</gene>
<dbReference type="PANTHER" id="PTHR34992">
    <property type="entry name" value="HYPHAL ANASTAMOSIS-7 PROTEIN"/>
    <property type="match status" value="1"/>
</dbReference>
<feature type="domain" description="Copper acquisition factor BIM1-like" evidence="9">
    <location>
        <begin position="29"/>
        <end position="173"/>
    </location>
</feature>
<evidence type="ECO:0000256" key="1">
    <source>
        <dbReference type="ARBA" id="ARBA00004609"/>
    </source>
</evidence>
<keyword evidence="3" id="KW-0336">GPI-anchor</keyword>
<name>A0A1Y2IY56_TRAC3</name>
<keyword evidence="7" id="KW-0449">Lipoprotein</keyword>
<dbReference type="GO" id="GO:0098552">
    <property type="term" value="C:side of membrane"/>
    <property type="evidence" value="ECO:0007669"/>
    <property type="project" value="UniProtKB-KW"/>
</dbReference>
<dbReference type="STRING" id="1353009.A0A1Y2IY56"/>
<dbReference type="GO" id="GO:0005886">
    <property type="term" value="C:plasma membrane"/>
    <property type="evidence" value="ECO:0007669"/>
    <property type="project" value="UniProtKB-SubCell"/>
</dbReference>
<evidence type="ECO:0000259" key="9">
    <source>
        <dbReference type="Pfam" id="PF20238"/>
    </source>
</evidence>
<keyword evidence="2" id="KW-1003">Cell membrane</keyword>
<evidence type="ECO:0000256" key="2">
    <source>
        <dbReference type="ARBA" id="ARBA00022475"/>
    </source>
</evidence>
<dbReference type="Proteomes" id="UP000193067">
    <property type="component" value="Unassembled WGS sequence"/>
</dbReference>
<dbReference type="Pfam" id="PF20238">
    <property type="entry name" value="BIM1-like_dom"/>
    <property type="match status" value="1"/>
</dbReference>
<keyword evidence="11" id="KW-1185">Reference proteome</keyword>
<reference evidence="10 11" key="1">
    <citation type="journal article" date="2015" name="Biotechnol. Biofuels">
        <title>Enhanced degradation of softwood versus hardwood by the white-rot fungus Pycnoporus coccineus.</title>
        <authorList>
            <person name="Couturier M."/>
            <person name="Navarro D."/>
            <person name="Chevret D."/>
            <person name="Henrissat B."/>
            <person name="Piumi F."/>
            <person name="Ruiz-Duenas F.J."/>
            <person name="Martinez A.T."/>
            <person name="Grigoriev I.V."/>
            <person name="Riley R."/>
            <person name="Lipzen A."/>
            <person name="Berrin J.G."/>
            <person name="Master E.R."/>
            <person name="Rosso M.N."/>
        </authorList>
    </citation>
    <scope>NUCLEOTIDE SEQUENCE [LARGE SCALE GENOMIC DNA]</scope>
    <source>
        <strain evidence="10 11">BRFM310</strain>
    </source>
</reference>
<protein>
    <recommendedName>
        <fullName evidence="9">Copper acquisition factor BIM1-like domain-containing protein</fullName>
    </recommendedName>
</protein>
<evidence type="ECO:0000256" key="6">
    <source>
        <dbReference type="ARBA" id="ARBA00023180"/>
    </source>
</evidence>
<dbReference type="AlphaFoldDB" id="A0A1Y2IY56"/>
<dbReference type="OrthoDB" id="2146436at2759"/>
<keyword evidence="6" id="KW-0325">Glycoprotein</keyword>
<dbReference type="InterPro" id="IPR046936">
    <property type="entry name" value="BIM1-like"/>
</dbReference>
<organism evidence="10 11">
    <name type="scientific">Trametes coccinea (strain BRFM310)</name>
    <name type="common">Pycnoporus coccineus</name>
    <dbReference type="NCBI Taxonomy" id="1353009"/>
    <lineage>
        <taxon>Eukaryota</taxon>
        <taxon>Fungi</taxon>
        <taxon>Dikarya</taxon>
        <taxon>Basidiomycota</taxon>
        <taxon>Agaricomycotina</taxon>
        <taxon>Agaricomycetes</taxon>
        <taxon>Polyporales</taxon>
        <taxon>Polyporaceae</taxon>
        <taxon>Trametes</taxon>
    </lineage>
</organism>
<evidence type="ECO:0000256" key="3">
    <source>
        <dbReference type="ARBA" id="ARBA00022622"/>
    </source>
</evidence>